<evidence type="ECO:0000256" key="1">
    <source>
        <dbReference type="ARBA" id="ARBA00008196"/>
    </source>
</evidence>
<dbReference type="Gene3D" id="4.10.830.30">
    <property type="entry name" value="Ribosomal protein L31"/>
    <property type="match status" value="1"/>
</dbReference>
<dbReference type="SUPFAM" id="SSF143800">
    <property type="entry name" value="L28p-like"/>
    <property type="match status" value="1"/>
</dbReference>
<protein>
    <recommendedName>
        <fullName evidence="5">Large ribosomal subunit protein bL31B</fullName>
    </recommendedName>
</protein>
<dbReference type="InterPro" id="IPR027493">
    <property type="entry name" value="Ribosomal_bL31_B"/>
</dbReference>
<dbReference type="GO" id="GO:0005840">
    <property type="term" value="C:ribosome"/>
    <property type="evidence" value="ECO:0007669"/>
    <property type="project" value="UniProtKB-KW"/>
</dbReference>
<keyword evidence="3 5" id="KW-0689">Ribosomal protein</keyword>
<comment type="subunit">
    <text evidence="2 5">Part of the 50S ribosomal subunit.</text>
</comment>
<dbReference type="InterPro" id="IPR034704">
    <property type="entry name" value="Ribosomal_bL28/bL31-like_sf"/>
</dbReference>
<evidence type="ECO:0000313" key="7">
    <source>
        <dbReference type="Proteomes" id="UP001320272"/>
    </source>
</evidence>
<dbReference type="EMBL" id="JABFTV010000013">
    <property type="protein sequence ID" value="MCE8026635.1"/>
    <property type="molecule type" value="Genomic_DNA"/>
</dbReference>
<dbReference type="InterPro" id="IPR042105">
    <property type="entry name" value="Ribosomal_bL31_sf"/>
</dbReference>
<keyword evidence="7" id="KW-1185">Reference proteome</keyword>
<dbReference type="NCBIfam" id="TIGR00105">
    <property type="entry name" value="L31"/>
    <property type="match status" value="1"/>
</dbReference>
<dbReference type="PRINTS" id="PR01249">
    <property type="entry name" value="RIBOSOMALL31"/>
</dbReference>
<dbReference type="HAMAP" id="MF_00502">
    <property type="entry name" value="Ribosomal_bL31_2"/>
    <property type="match status" value="1"/>
</dbReference>
<dbReference type="PROSITE" id="PS01143">
    <property type="entry name" value="RIBOSOMAL_L31"/>
    <property type="match status" value="1"/>
</dbReference>
<keyword evidence="4 5" id="KW-0687">Ribonucleoprotein</keyword>
<reference evidence="6 7" key="1">
    <citation type="journal article" date="2021" name="Front. Microbiol.">
        <title>Aerobic Denitrification and Heterotrophic Sulfur Oxidation in the Genus Halomonas Revealed by Six Novel Species Characterizations and Genome-Based Analysis.</title>
        <authorList>
            <person name="Wang L."/>
            <person name="Shao Z."/>
        </authorList>
    </citation>
    <scope>NUCLEOTIDE SEQUENCE [LARGE SCALE GENOMIC DNA]</scope>
    <source>
        <strain evidence="6 7">MCCC 1A11058</strain>
    </source>
</reference>
<sequence>MKKGIHPDYGYVVFRDTSCGATFRVRSTCKSDKTIVWEDGETYPLVDLDVSSASHPFYTGEQRRVSAEGRVARFQQRFGKVSTSRSTDAG</sequence>
<dbReference type="PANTHER" id="PTHR33280">
    <property type="entry name" value="50S RIBOSOMAL PROTEIN L31, CHLOROPLASTIC"/>
    <property type="match status" value="1"/>
</dbReference>
<evidence type="ECO:0000256" key="4">
    <source>
        <dbReference type="ARBA" id="ARBA00023274"/>
    </source>
</evidence>
<organism evidence="6 7">
    <name type="scientific">Billgrantia aerodenitrificans</name>
    <dbReference type="NCBI Taxonomy" id="2733483"/>
    <lineage>
        <taxon>Bacteria</taxon>
        <taxon>Pseudomonadati</taxon>
        <taxon>Pseudomonadota</taxon>
        <taxon>Gammaproteobacteria</taxon>
        <taxon>Oceanospirillales</taxon>
        <taxon>Halomonadaceae</taxon>
        <taxon>Billgrantia</taxon>
    </lineage>
</organism>
<dbReference type="PANTHER" id="PTHR33280:SF1">
    <property type="entry name" value="LARGE RIBOSOMAL SUBUNIT PROTEIN BL31C"/>
    <property type="match status" value="1"/>
</dbReference>
<evidence type="ECO:0000256" key="3">
    <source>
        <dbReference type="ARBA" id="ARBA00022980"/>
    </source>
</evidence>
<name>A0ABS9AZ01_9GAMM</name>
<comment type="similarity">
    <text evidence="1 5">Belongs to the bacterial ribosomal protein bL31 family. Type B subfamily.</text>
</comment>
<accession>A0ABS9AZ01</accession>
<evidence type="ECO:0000256" key="2">
    <source>
        <dbReference type="ARBA" id="ARBA00011838"/>
    </source>
</evidence>
<dbReference type="Proteomes" id="UP001320272">
    <property type="component" value="Unassembled WGS sequence"/>
</dbReference>
<dbReference type="Pfam" id="PF01197">
    <property type="entry name" value="Ribosomal_L31"/>
    <property type="match status" value="1"/>
</dbReference>
<evidence type="ECO:0000256" key="5">
    <source>
        <dbReference type="HAMAP-Rule" id="MF_00502"/>
    </source>
</evidence>
<comment type="caution">
    <text evidence="6">The sequence shown here is derived from an EMBL/GenBank/DDBJ whole genome shotgun (WGS) entry which is preliminary data.</text>
</comment>
<dbReference type="InterPro" id="IPR002150">
    <property type="entry name" value="Ribosomal_bL31"/>
</dbReference>
<dbReference type="NCBIfam" id="NF002462">
    <property type="entry name" value="PRK01678.1"/>
    <property type="match status" value="1"/>
</dbReference>
<proteinExistence type="inferred from homology"/>
<dbReference type="RefSeq" id="WP_234255498.1">
    <property type="nucleotide sequence ID" value="NZ_JABFTV010000013.1"/>
</dbReference>
<gene>
    <name evidence="5" type="primary">rpmE2</name>
    <name evidence="6" type="ORF">HOP59_21115</name>
</gene>
<evidence type="ECO:0000313" key="6">
    <source>
        <dbReference type="EMBL" id="MCE8026635.1"/>
    </source>
</evidence>